<feature type="compositionally biased region" description="Low complexity" evidence="5">
    <location>
        <begin position="472"/>
        <end position="481"/>
    </location>
</feature>
<dbReference type="Pfam" id="PF12257">
    <property type="entry name" value="IML1"/>
    <property type="match status" value="1"/>
</dbReference>
<evidence type="ECO:0000313" key="7">
    <source>
        <dbReference type="EMBL" id="QIW99377.1"/>
    </source>
</evidence>
<dbReference type="SUPFAM" id="SSF46785">
    <property type="entry name" value="Winged helix' DNA-binding domain"/>
    <property type="match status" value="1"/>
</dbReference>
<dbReference type="InterPro" id="IPR045838">
    <property type="entry name" value="DEPDC5_CTD"/>
</dbReference>
<dbReference type="CDD" id="cd04449">
    <property type="entry name" value="DEP_DEPDC5-like"/>
    <property type="match status" value="1"/>
</dbReference>
<dbReference type="Proteomes" id="UP000503462">
    <property type="component" value="Chromosome 3"/>
</dbReference>
<dbReference type="InterPro" id="IPR027244">
    <property type="entry name" value="IML1"/>
</dbReference>
<sequence>MAVGSSRPCTIVLHDDRVSSSDVLGGLDVLAVGDVAFLSTTDGANILVAAEGRAAGQKEVSLHIRLGASFGFANRTPGSVTIVEDEGQVAATHVDIFFRDQYLSRTDMWLMTKQLENRVVYEDSQIYYLGHVVATVRGIHLHNHSTKFALVHPGRTKTIVRSGSARFTILVQLSKEMLEYCHTGDLMYEKMIEGFLVELFQRWEDERARHLVSVVIFGRYDISNDEDEIVAGDDFYRVLHLDTPSQRWHEVLSSLKLAFNDLDLSQDVTLAAKGNLLEAMHVAAMDFLEAGESLHLATTGTSVIAITAGSGMFEADYPLLRKTTHILLGHSIGVDIVSLAEKPVHPVPIFKYCLDGSHEFSLPHWVDISYWSARQSASRSGVVHKLIEHAIKDISLPAMTANDAGLNGDHFEQFDRKIFASCKRVDDKFKQAALIHPSTSLESNRTMTVGSPPAVKSTKLLPSVPPLKQRPSSSSIATTISLSKQSKSSGSIILSGRKISVGPRGLAPLKSSAITTISETHANHGKEINIVKFAPNETKSGLANQIRASLNRRPSQVSLSSRLTDAEDRATQPIDILREHTAPVEPVPNSLDRVDTLKDGITGTNSGTPKAFDGMASSPHMPSLDPGAEARTPWLTLRNPCNVTNTNMRIASQYRQWQHVFPKAIDTASFKWTSMCTPASLPLYNDLYPSAEDLKRYYKRSTRRIICWSLSGPGKHPDVLLNQLVTLRLIHGFQIVMQRQPADHPRVVMSIGADYHELQCLSELELEIVEYSHDSTKYTNTSYLVDGYARSFSVVPLYDRTSTQAAANFAERELLLDWKAIDQSIDSDQVADSFFRMRFVLLPVDVPRADTRTSEELKDLTDDEKRIDGIQRLTQQWQRHRVFSAEDQSHQMSIVKKKGTKDEVDHNPLAIEYHTRDPSALVNSQDVAVSIPDNNSQSVPLFQESEKYHSSNFDITKLVRQMQEAPPQGVEMRDRRWMARIHLRCFRGDEMTNWLLSAFKDLKTREDAVDIGNELVDRGIFTHVRHKHTFRDGNYFYQIAQSHRSFEYPNAIAGVFNRAVGRSIPPTPSSEARMSPLMRPTRGDADSNGPDSSLLAPMERKQVLLSQSLRYNVDTSKRSQQEEVINVHYDRIHNPDNCYHIHIDWTLTTPMLIREAVAKWAALVEPYGLRLTQLPWSEAIVHSRRHPFEQPIHVKLALEPPDKVPATPHSGSSSLTGRVIEDRRFYHKAILRKLGFVLDNESADSYSSNVEVVVTWGSANFSMTQFVHKSGLVMAQISDNNAWDYLLLPNTLVSEKPLSSRTQPTETVQGILRDVRALAADARVLKKIYEESVKPRIVTPSPFNKAMLAGADFDVPPIQLPPLVINRGL</sequence>
<dbReference type="GO" id="GO:0005774">
    <property type="term" value="C:vacuolar membrane"/>
    <property type="evidence" value="ECO:0007669"/>
    <property type="project" value="UniProtKB-SubCell"/>
</dbReference>
<dbReference type="Gene3D" id="1.10.10.10">
    <property type="entry name" value="Winged helix-like DNA-binding domain superfamily/Winged helix DNA-binding domain"/>
    <property type="match status" value="1"/>
</dbReference>
<dbReference type="PANTHER" id="PTHR13179:SF8">
    <property type="entry name" value="GATOR COMPLEX PROTEIN DEPDC5"/>
    <property type="match status" value="1"/>
</dbReference>
<dbReference type="EMBL" id="CP051141">
    <property type="protein sequence ID" value="QIW99377.1"/>
    <property type="molecule type" value="Genomic_DNA"/>
</dbReference>
<dbReference type="InterPro" id="IPR000591">
    <property type="entry name" value="DEP_dom"/>
</dbReference>
<dbReference type="InterPro" id="IPR036390">
    <property type="entry name" value="WH_DNA-bd_sf"/>
</dbReference>
<dbReference type="InterPro" id="IPR048255">
    <property type="entry name" value="IML1_N"/>
</dbReference>
<gene>
    <name evidence="7" type="ORF">AMS68_004895</name>
</gene>
<dbReference type="GO" id="GO:0035556">
    <property type="term" value="P:intracellular signal transduction"/>
    <property type="evidence" value="ECO:0007669"/>
    <property type="project" value="InterPro"/>
</dbReference>
<evidence type="ECO:0000256" key="4">
    <source>
        <dbReference type="ARBA" id="ARBA00021881"/>
    </source>
</evidence>
<comment type="similarity">
    <text evidence="2">Belongs to the IML1 family.</text>
</comment>
<dbReference type="GO" id="GO:0005096">
    <property type="term" value="F:GTPase activator activity"/>
    <property type="evidence" value="ECO:0007669"/>
    <property type="project" value="InterPro"/>
</dbReference>
<organism evidence="7 8">
    <name type="scientific">Peltaster fructicola</name>
    <dbReference type="NCBI Taxonomy" id="286661"/>
    <lineage>
        <taxon>Eukaryota</taxon>
        <taxon>Fungi</taxon>
        <taxon>Dikarya</taxon>
        <taxon>Ascomycota</taxon>
        <taxon>Pezizomycotina</taxon>
        <taxon>Dothideomycetes</taxon>
        <taxon>Dothideomycetes incertae sedis</taxon>
        <taxon>Peltaster</taxon>
    </lineage>
</organism>
<dbReference type="OrthoDB" id="39497at2759"/>
<reference evidence="7 8" key="1">
    <citation type="journal article" date="2016" name="Sci. Rep.">
        <title>Peltaster fructicola genome reveals evolution from an invasive phytopathogen to an ectophytic parasite.</title>
        <authorList>
            <person name="Xu C."/>
            <person name="Chen H."/>
            <person name="Gleason M.L."/>
            <person name="Xu J.R."/>
            <person name="Liu H."/>
            <person name="Zhang R."/>
            <person name="Sun G."/>
        </authorList>
    </citation>
    <scope>NUCLEOTIDE SEQUENCE [LARGE SCALE GENOMIC DNA]</scope>
    <source>
        <strain evidence="7 8">LNHT1506</strain>
    </source>
</reference>
<feature type="region of interest" description="Disordered" evidence="5">
    <location>
        <begin position="598"/>
        <end position="622"/>
    </location>
</feature>
<comment type="subcellular location">
    <subcellularLocation>
        <location evidence="1">Vacuole membrane</location>
        <topology evidence="1">Peripheral membrane protein</topology>
    </subcellularLocation>
</comment>
<proteinExistence type="inferred from homology"/>
<evidence type="ECO:0000256" key="1">
    <source>
        <dbReference type="ARBA" id="ARBA00004148"/>
    </source>
</evidence>
<dbReference type="PROSITE" id="PS50186">
    <property type="entry name" value="DEP"/>
    <property type="match status" value="1"/>
</dbReference>
<dbReference type="GO" id="GO:0010508">
    <property type="term" value="P:positive regulation of autophagy"/>
    <property type="evidence" value="ECO:0007669"/>
    <property type="project" value="TreeGrafter"/>
</dbReference>
<dbReference type="SMART" id="SM00049">
    <property type="entry name" value="DEP"/>
    <property type="match status" value="1"/>
</dbReference>
<evidence type="ECO:0000256" key="2">
    <source>
        <dbReference type="ARBA" id="ARBA00005643"/>
    </source>
</evidence>
<feature type="domain" description="DEP" evidence="6">
    <location>
        <begin position="966"/>
        <end position="1041"/>
    </location>
</feature>
<feature type="region of interest" description="Disordered" evidence="5">
    <location>
        <begin position="443"/>
        <end position="481"/>
    </location>
</feature>
<dbReference type="GO" id="GO:1904262">
    <property type="term" value="P:negative regulation of TORC1 signaling"/>
    <property type="evidence" value="ECO:0007669"/>
    <property type="project" value="TreeGrafter"/>
</dbReference>
<keyword evidence="8" id="KW-1185">Reference proteome</keyword>
<evidence type="ECO:0000256" key="3">
    <source>
        <dbReference type="ARBA" id="ARBA00018529"/>
    </source>
</evidence>
<dbReference type="Pfam" id="PF00610">
    <property type="entry name" value="DEP"/>
    <property type="match status" value="1"/>
</dbReference>
<evidence type="ECO:0000256" key="5">
    <source>
        <dbReference type="SAM" id="MobiDB-lite"/>
    </source>
</evidence>
<protein>
    <recommendedName>
        <fullName evidence="3">Vacuolar membrane-associated protein IML1</fullName>
    </recommendedName>
    <alternativeName>
        <fullName evidence="4">Vacuolar membrane-associated protein iml1</fullName>
    </alternativeName>
</protein>
<dbReference type="InterPro" id="IPR036388">
    <property type="entry name" value="WH-like_DNA-bd_sf"/>
</dbReference>
<dbReference type="PANTHER" id="PTHR13179">
    <property type="entry name" value="DEP DOMAIN CONTAINING PROTEIN 5"/>
    <property type="match status" value="1"/>
</dbReference>
<name>A0A6H0XXQ7_9PEZI</name>
<feature type="compositionally biased region" description="Polar residues" evidence="5">
    <location>
        <begin position="547"/>
        <end position="563"/>
    </location>
</feature>
<feature type="region of interest" description="Disordered" evidence="5">
    <location>
        <begin position="547"/>
        <end position="566"/>
    </location>
</feature>
<evidence type="ECO:0000259" key="6">
    <source>
        <dbReference type="PROSITE" id="PS50186"/>
    </source>
</evidence>
<dbReference type="Pfam" id="PF19418">
    <property type="entry name" value="DEPDC5_CTD"/>
    <property type="match status" value="1"/>
</dbReference>
<feature type="region of interest" description="Disordered" evidence="5">
    <location>
        <begin position="1065"/>
        <end position="1093"/>
    </location>
</feature>
<evidence type="ECO:0000313" key="8">
    <source>
        <dbReference type="Proteomes" id="UP000503462"/>
    </source>
</evidence>
<dbReference type="GO" id="GO:1990130">
    <property type="term" value="C:GATOR1 complex"/>
    <property type="evidence" value="ECO:0007669"/>
    <property type="project" value="TreeGrafter"/>
</dbReference>
<accession>A0A6H0XXQ7</accession>